<dbReference type="Gene3D" id="3.55.50.30">
    <property type="match status" value="1"/>
</dbReference>
<feature type="domain" description="FecR N-terminal" evidence="3">
    <location>
        <begin position="14"/>
        <end position="53"/>
    </location>
</feature>
<dbReference type="AlphaFoldDB" id="A0A2A3MKR7"/>
<evidence type="ECO:0000259" key="2">
    <source>
        <dbReference type="Pfam" id="PF04773"/>
    </source>
</evidence>
<comment type="caution">
    <text evidence="4">The sequence shown here is derived from an EMBL/GenBank/DDBJ whole genome shotgun (WGS) entry which is preliminary data.</text>
</comment>
<proteinExistence type="predicted"/>
<evidence type="ECO:0000259" key="3">
    <source>
        <dbReference type="Pfam" id="PF16220"/>
    </source>
</evidence>
<name>A0A2A3MKR7_9PSED</name>
<reference evidence="4 5" key="1">
    <citation type="submission" date="2017-09" db="EMBL/GenBank/DDBJ databases">
        <title>Pseudomonas abyssi sp. nov. isolated from Abyssopelagic Water.</title>
        <authorList>
            <person name="Wei Y."/>
        </authorList>
    </citation>
    <scope>NUCLEOTIDE SEQUENCE [LARGE SCALE GENOMIC DNA]</scope>
    <source>
        <strain evidence="4 5">MT5</strain>
    </source>
</reference>
<accession>A0A2A3MKR7</accession>
<keyword evidence="1" id="KW-1133">Transmembrane helix</keyword>
<dbReference type="Pfam" id="PF04773">
    <property type="entry name" value="FecR"/>
    <property type="match status" value="1"/>
</dbReference>
<dbReference type="Proteomes" id="UP000242313">
    <property type="component" value="Unassembled WGS sequence"/>
</dbReference>
<evidence type="ECO:0000313" key="4">
    <source>
        <dbReference type="EMBL" id="PBK05307.1"/>
    </source>
</evidence>
<feature type="transmembrane region" description="Helical" evidence="1">
    <location>
        <begin position="85"/>
        <end position="104"/>
    </location>
</feature>
<dbReference type="RefSeq" id="WP_096003968.1">
    <property type="nucleotide sequence ID" value="NZ_NTMR01000005.1"/>
</dbReference>
<dbReference type="InterPro" id="IPR006860">
    <property type="entry name" value="FecR"/>
</dbReference>
<gene>
    <name evidence="4" type="ORF">CNQ84_05885</name>
</gene>
<dbReference type="InterPro" id="IPR012373">
    <property type="entry name" value="Ferrdict_sens_TM"/>
</dbReference>
<evidence type="ECO:0000256" key="1">
    <source>
        <dbReference type="SAM" id="Phobius"/>
    </source>
</evidence>
<keyword evidence="1" id="KW-0472">Membrane</keyword>
<keyword evidence="5" id="KW-1185">Reference proteome</keyword>
<organism evidence="4 5">
    <name type="scientific">Pseudomonas abyssi</name>
    <dbReference type="NCBI Taxonomy" id="170540"/>
    <lineage>
        <taxon>Bacteria</taxon>
        <taxon>Pseudomonadati</taxon>
        <taxon>Pseudomonadota</taxon>
        <taxon>Gammaproteobacteria</taxon>
        <taxon>Pseudomonadales</taxon>
        <taxon>Pseudomonadaceae</taxon>
        <taxon>Pseudomonas</taxon>
    </lineage>
</organism>
<dbReference type="PANTHER" id="PTHR30273">
    <property type="entry name" value="PERIPLASMIC SIGNAL SENSOR AND SIGMA FACTOR ACTIVATOR FECR-RELATED"/>
    <property type="match status" value="1"/>
</dbReference>
<dbReference type="EMBL" id="NTMR01000005">
    <property type="protein sequence ID" value="PBK05307.1"/>
    <property type="molecule type" value="Genomic_DNA"/>
</dbReference>
<dbReference type="Pfam" id="PF16220">
    <property type="entry name" value="DUF4880"/>
    <property type="match status" value="1"/>
</dbReference>
<sequence length="319" mass="35339">MTVTHSSDRRVALKEAAHWYSTLCAGEAAERSAGELEAWLAQDPLHRWAWGRVGMLQAQLGNLPGRLAFDSFQRRDRELQSSRRTVLRALLLGVGVGATGWLGYRYSPAGLYVADAHSARGEVRMLTLPDGSRLTLNSASAVDLRFSELERRALLRQGEVMIETAKDPIGRPFLVETGQGVARALGTRFSVRRDGSRSEVKVYEHLVEVTGAQGQQRLLGAGESVKITPGELSIGTHPAFSDAWVNGILAVENMPLTQFADELARYRSGFVRCAPELAQYRISGAFRIDDTDQALQAITRSFPARVQFRTRYWVDILPE</sequence>
<dbReference type="PANTHER" id="PTHR30273:SF2">
    <property type="entry name" value="PROTEIN FECR"/>
    <property type="match status" value="1"/>
</dbReference>
<dbReference type="PIRSF" id="PIRSF018266">
    <property type="entry name" value="FecR"/>
    <property type="match status" value="1"/>
</dbReference>
<feature type="domain" description="FecR protein" evidence="2">
    <location>
        <begin position="118"/>
        <end position="207"/>
    </location>
</feature>
<keyword evidence="1" id="KW-0812">Transmembrane</keyword>
<dbReference type="GO" id="GO:0016989">
    <property type="term" value="F:sigma factor antagonist activity"/>
    <property type="evidence" value="ECO:0007669"/>
    <property type="project" value="TreeGrafter"/>
</dbReference>
<evidence type="ECO:0000313" key="5">
    <source>
        <dbReference type="Proteomes" id="UP000242313"/>
    </source>
</evidence>
<dbReference type="Gene3D" id="2.60.120.1440">
    <property type="match status" value="1"/>
</dbReference>
<protein>
    <submittedName>
        <fullName evidence="4">Iron dicitrate transport regulator FecR</fullName>
    </submittedName>
</protein>
<dbReference type="InterPro" id="IPR032623">
    <property type="entry name" value="FecR_N"/>
</dbReference>